<dbReference type="AlphaFoldDB" id="A0A7D5NAW7"/>
<dbReference type="KEGG" id="acog:HWD57_11025"/>
<accession>A0A7D5NAW7</accession>
<evidence type="ECO:0000256" key="1">
    <source>
        <dbReference type="SAM" id="MobiDB-lite"/>
    </source>
</evidence>
<dbReference type="Proteomes" id="UP000509684">
    <property type="component" value="Chromosome"/>
</dbReference>
<gene>
    <name evidence="2" type="ORF">HWD57_11025</name>
</gene>
<feature type="compositionally biased region" description="Polar residues" evidence="1">
    <location>
        <begin position="91"/>
        <end position="100"/>
    </location>
</feature>
<reference evidence="2 3" key="1">
    <citation type="journal article" date="2019" name="Microbiome">
        <title>Annotated bacterial chromosomes from frame-shift-corrected long-read metagenomic data.</title>
        <authorList>
            <person name="Arumugam K."/>
            <person name="Bagci C."/>
            <person name="Bessarab I."/>
            <person name="Beier S."/>
            <person name="Buchfink B."/>
            <person name="Gorska A."/>
            <person name="Qiu G."/>
            <person name="Huson D.H."/>
            <person name="Williams R.B.H."/>
        </authorList>
    </citation>
    <scope>NUCLEOTIDE SEQUENCE [LARGE SCALE GENOMIC DNA]</scope>
    <source>
        <strain evidence="2">SSA1</strain>
    </source>
</reference>
<dbReference type="EMBL" id="CP058708">
    <property type="protein sequence ID" value="QLH50254.1"/>
    <property type="molecule type" value="Genomic_DNA"/>
</dbReference>
<protein>
    <submittedName>
        <fullName evidence="2">Uncharacterized protein</fullName>
    </submittedName>
</protein>
<feature type="region of interest" description="Disordered" evidence="1">
    <location>
        <begin position="77"/>
        <end position="109"/>
    </location>
</feature>
<evidence type="ECO:0000313" key="3">
    <source>
        <dbReference type="Proteomes" id="UP000509684"/>
    </source>
</evidence>
<proteinExistence type="predicted"/>
<evidence type="ECO:0000313" key="2">
    <source>
        <dbReference type="EMBL" id="QLH50254.1"/>
    </source>
</evidence>
<sequence>MSRAAPETLCVVSIGEFNEILFAIPVQDAPAVMRALSGAVQIERDYVSLKYEEEFQIKREYLPIQIKRVKASAIRRMPASTTSPAKEAVQTIRSSVSPQIATPLPGETP</sequence>
<name>A0A7D5NAW7_9PROT</name>
<organism evidence="2 3">
    <name type="scientific">Candidatus Accumulibacter cognatus</name>
    <dbReference type="NCBI Taxonomy" id="2954383"/>
    <lineage>
        <taxon>Bacteria</taxon>
        <taxon>Pseudomonadati</taxon>
        <taxon>Pseudomonadota</taxon>
        <taxon>Betaproteobacteria</taxon>
        <taxon>Candidatus Accumulibacter</taxon>
    </lineage>
</organism>